<keyword evidence="1" id="KW-0472">Membrane</keyword>
<keyword evidence="1" id="KW-1133">Transmembrane helix</keyword>
<feature type="transmembrane region" description="Helical" evidence="1">
    <location>
        <begin position="27"/>
        <end position="48"/>
    </location>
</feature>
<accession>A0A517YG31</accession>
<proteinExistence type="predicted"/>
<evidence type="ECO:0000313" key="3">
    <source>
        <dbReference type="Proteomes" id="UP000315017"/>
    </source>
</evidence>
<organism evidence="2 3">
    <name type="scientific">Anatilimnocola aggregata</name>
    <dbReference type="NCBI Taxonomy" id="2528021"/>
    <lineage>
        <taxon>Bacteria</taxon>
        <taxon>Pseudomonadati</taxon>
        <taxon>Planctomycetota</taxon>
        <taxon>Planctomycetia</taxon>
        <taxon>Pirellulales</taxon>
        <taxon>Pirellulaceae</taxon>
        <taxon>Anatilimnocola</taxon>
    </lineage>
</organism>
<feature type="transmembrane region" description="Helical" evidence="1">
    <location>
        <begin position="92"/>
        <end position="112"/>
    </location>
</feature>
<feature type="transmembrane region" description="Helical" evidence="1">
    <location>
        <begin position="60"/>
        <end position="80"/>
    </location>
</feature>
<gene>
    <name evidence="2" type="ORF">ETAA8_42900</name>
</gene>
<dbReference type="KEGG" id="aagg:ETAA8_42900"/>
<dbReference type="RefSeq" id="WP_145092637.1">
    <property type="nucleotide sequence ID" value="NZ_CP036274.1"/>
</dbReference>
<feature type="transmembrane region" description="Helical" evidence="1">
    <location>
        <begin position="124"/>
        <end position="146"/>
    </location>
</feature>
<evidence type="ECO:0000313" key="2">
    <source>
        <dbReference type="EMBL" id="QDU29183.1"/>
    </source>
</evidence>
<keyword evidence="1" id="KW-0812">Transmembrane</keyword>
<keyword evidence="3" id="KW-1185">Reference proteome</keyword>
<dbReference type="EMBL" id="CP036274">
    <property type="protein sequence ID" value="QDU29183.1"/>
    <property type="molecule type" value="Genomic_DNA"/>
</dbReference>
<dbReference type="Proteomes" id="UP000315017">
    <property type="component" value="Chromosome"/>
</dbReference>
<protein>
    <submittedName>
        <fullName evidence="2">Uncharacterized protein</fullName>
    </submittedName>
</protein>
<feature type="transmembrane region" description="Helical" evidence="1">
    <location>
        <begin position="278"/>
        <end position="299"/>
    </location>
</feature>
<reference evidence="2 3" key="1">
    <citation type="submission" date="2019-02" db="EMBL/GenBank/DDBJ databases">
        <title>Deep-cultivation of Planctomycetes and their phenomic and genomic characterization uncovers novel biology.</title>
        <authorList>
            <person name="Wiegand S."/>
            <person name="Jogler M."/>
            <person name="Boedeker C."/>
            <person name="Pinto D."/>
            <person name="Vollmers J."/>
            <person name="Rivas-Marin E."/>
            <person name="Kohn T."/>
            <person name="Peeters S.H."/>
            <person name="Heuer A."/>
            <person name="Rast P."/>
            <person name="Oberbeckmann S."/>
            <person name="Bunk B."/>
            <person name="Jeske O."/>
            <person name="Meyerdierks A."/>
            <person name="Storesund J.E."/>
            <person name="Kallscheuer N."/>
            <person name="Luecker S."/>
            <person name="Lage O.M."/>
            <person name="Pohl T."/>
            <person name="Merkel B.J."/>
            <person name="Hornburger P."/>
            <person name="Mueller R.-W."/>
            <person name="Bruemmer F."/>
            <person name="Labrenz M."/>
            <person name="Spormann A.M."/>
            <person name="Op den Camp H."/>
            <person name="Overmann J."/>
            <person name="Amann R."/>
            <person name="Jetten M.S.M."/>
            <person name="Mascher T."/>
            <person name="Medema M.H."/>
            <person name="Devos D.P."/>
            <person name="Kaster A.-K."/>
            <person name="Ovreas L."/>
            <person name="Rohde M."/>
            <person name="Galperin M.Y."/>
            <person name="Jogler C."/>
        </authorList>
    </citation>
    <scope>NUCLEOTIDE SEQUENCE [LARGE SCALE GENOMIC DNA]</scope>
    <source>
        <strain evidence="2 3">ETA_A8</strain>
    </source>
</reference>
<sequence length="311" mass="32969">MSDQAAETPPEPEFNPAVEPDRLPRSVVVPLAPVLLVVAIANLAVAPLMKAISPHDSSSFIVYTSFGVIASQLGLLSLGVVLGQEEFWRRTAVNWGVGLLLLFCLSVGSAAADQTSHGRSHEPLGPRQVVCLVPLIFLGAQVPLWIARTMFGWRLVRAANGPLGESKPSAFSPEPHLTLRDLFSGTAIVAITLGIARLATGEQSALSRSEFWLAAGLGSLGAAAISLISLLPLLRLFFSAELGSAWFFALPYGFFIGVILLALPLSRLIGARPDAMQIFGFFCAIFGLIASLGAGLTLICRSGWQLQRGKG</sequence>
<feature type="transmembrane region" description="Helical" evidence="1">
    <location>
        <begin position="182"/>
        <end position="199"/>
    </location>
</feature>
<feature type="transmembrane region" description="Helical" evidence="1">
    <location>
        <begin position="246"/>
        <end position="266"/>
    </location>
</feature>
<name>A0A517YG31_9BACT</name>
<dbReference type="AlphaFoldDB" id="A0A517YG31"/>
<evidence type="ECO:0000256" key="1">
    <source>
        <dbReference type="SAM" id="Phobius"/>
    </source>
</evidence>
<feature type="transmembrane region" description="Helical" evidence="1">
    <location>
        <begin position="211"/>
        <end position="234"/>
    </location>
</feature>